<organism evidence="2 3">
    <name type="scientific">Malus domestica</name>
    <name type="common">Apple</name>
    <name type="synonym">Pyrus malus</name>
    <dbReference type="NCBI Taxonomy" id="3750"/>
    <lineage>
        <taxon>Eukaryota</taxon>
        <taxon>Viridiplantae</taxon>
        <taxon>Streptophyta</taxon>
        <taxon>Embryophyta</taxon>
        <taxon>Tracheophyta</taxon>
        <taxon>Spermatophyta</taxon>
        <taxon>Magnoliopsida</taxon>
        <taxon>eudicotyledons</taxon>
        <taxon>Gunneridae</taxon>
        <taxon>Pentapetalae</taxon>
        <taxon>rosids</taxon>
        <taxon>fabids</taxon>
        <taxon>Rosales</taxon>
        <taxon>Rosaceae</taxon>
        <taxon>Amygdaloideae</taxon>
        <taxon>Maleae</taxon>
        <taxon>Malus</taxon>
    </lineage>
</organism>
<reference evidence="2 3" key="1">
    <citation type="submission" date="2018-10" db="EMBL/GenBank/DDBJ databases">
        <title>A high-quality apple genome assembly.</title>
        <authorList>
            <person name="Hu J."/>
        </authorList>
    </citation>
    <scope>NUCLEOTIDE SEQUENCE [LARGE SCALE GENOMIC DNA]</scope>
    <source>
        <strain evidence="3">cv. HFTH1</strain>
        <tissue evidence="2">Young leaf</tissue>
    </source>
</reference>
<comment type="caution">
    <text evidence="2">The sequence shown here is derived from an EMBL/GenBank/DDBJ whole genome shotgun (WGS) entry which is preliminary data.</text>
</comment>
<evidence type="ECO:0000256" key="1">
    <source>
        <dbReference type="SAM" id="MobiDB-lite"/>
    </source>
</evidence>
<name>A0A498KIH0_MALDO</name>
<feature type="compositionally biased region" description="Acidic residues" evidence="1">
    <location>
        <begin position="98"/>
        <end position="109"/>
    </location>
</feature>
<gene>
    <name evidence="2" type="ORF">DVH24_006629</name>
</gene>
<dbReference type="Proteomes" id="UP000290289">
    <property type="component" value="Chromosome 2"/>
</dbReference>
<accession>A0A498KIH0</accession>
<sequence>MINDSKRNWSNPYSEFYTLNLQKHLELCFEQSNMPQELSVEEKLSKLWESTELYIEITNEGFQIQALSCGKCFEDQDEIGAEIVEQSANCPRPREETALDDSEISPDLL</sequence>
<dbReference type="EMBL" id="RDQH01000328">
    <property type="protein sequence ID" value="RXI05372.1"/>
    <property type="molecule type" value="Genomic_DNA"/>
</dbReference>
<protein>
    <submittedName>
        <fullName evidence="2">Uncharacterized protein</fullName>
    </submittedName>
</protein>
<evidence type="ECO:0000313" key="3">
    <source>
        <dbReference type="Proteomes" id="UP000290289"/>
    </source>
</evidence>
<dbReference type="AlphaFoldDB" id="A0A498KIH0"/>
<keyword evidence="3" id="KW-1185">Reference proteome</keyword>
<evidence type="ECO:0000313" key="2">
    <source>
        <dbReference type="EMBL" id="RXI05372.1"/>
    </source>
</evidence>
<feature type="region of interest" description="Disordered" evidence="1">
    <location>
        <begin position="85"/>
        <end position="109"/>
    </location>
</feature>
<proteinExistence type="predicted"/>